<evidence type="ECO:0000256" key="16">
    <source>
        <dbReference type="NCBIfam" id="TIGR00593"/>
    </source>
</evidence>
<dbReference type="SUPFAM" id="SSF88723">
    <property type="entry name" value="PIN domain-like"/>
    <property type="match status" value="1"/>
</dbReference>
<proteinExistence type="inferred from homology"/>
<dbReference type="InterPro" id="IPR001098">
    <property type="entry name" value="DNA-dir_DNA_pol_A_palm_dom"/>
</dbReference>
<sequence length="934" mass="101371">MTEPDSTAAATAPDRLFLVDGSGYIFRAYHSLPPMTRPDGTPVNAVYGFTTMLMKLLADMDAERVAVIFDKGRKTFRNEIHPDYKGHRPDAPEDLVPQFPIIRDAVRAFNVACVEMEGFEADDLIATYAKQARARGIDVTVVSSDKDLMQLVRDGVALFDPMKNRPIGPDQVREKFGVGPDRVVDVQALAGDSSDNVPGVPGIGVKTAAQLIEEYGDLESLLARAGEIKQPKRRQNLTEFADQARMSRDLVLLRDDVDVPEPLEGFDVRQPDPDALRAFLVENGFKSVLAKVEGDLIPKPGDGGGAAADPVAEATSAAAAYALVQDIEALRRWVAEARDADVVAIDTETDALSAMRGGLVGISMATAPGRACYIPLAHKGGGEGQLDLGGGGTEAPRQIPLDACVAELKDLLLNPGVLKVGHNIKYDLHVLARVGLEVAPVDDTMVLSYVLDGTRLGQGTHGLDDLAERHFGHAMIAFKDVCGSGKTQITFDRVPLDKAVEYAAEDADYTLRLHRLLKPRLIEERMVTVYETLDRPMVPLLATMERAGIKVDPAVLKDLSKTFAARIGDLEDEVHRLAGHPFNIGSPKQLGEVLFDEMSLQSGRKSSKTGAKSTGADVLEDLAAQGHDLPARVLDWRQFSKLKSTYTDALVEDINPDTGRVHTTFGLTGTSTGRLSSNDPNLQNIPIRTEEGRRIREAFVAEPGHVLLSADYSQIELRLVAHVADIKALKEAFHHGADIHAITASRMFGEPVEGMDPMLRRRAKAINFGIIYGISAFGLSRQLSIPRGEAQRFIDAYFQEFPEILDYMERTKDEARKHGFVRTLFGRKCWAPGINDKNPNARGLAERAAINAPIQGGAADIIKRAMVKLPDALTEAGLGARLLLQVHDELILEVPEAEADQTAALVRKVMEGAASLSVPLVVDTGTAGTWAEAH</sequence>
<reference evidence="21 22" key="1">
    <citation type="submission" date="2016-10" db="EMBL/GenBank/DDBJ databases">
        <authorList>
            <person name="de Groot N.N."/>
        </authorList>
    </citation>
    <scope>NUCLEOTIDE SEQUENCE [LARGE SCALE GENOMIC DNA]</scope>
    <source>
        <strain evidence="21 22">ATCC 700224</strain>
    </source>
</reference>
<organism evidence="21 22">
    <name type="scientific">Rhodospira trueperi</name>
    <dbReference type="NCBI Taxonomy" id="69960"/>
    <lineage>
        <taxon>Bacteria</taxon>
        <taxon>Pseudomonadati</taxon>
        <taxon>Pseudomonadota</taxon>
        <taxon>Alphaproteobacteria</taxon>
        <taxon>Rhodospirillales</taxon>
        <taxon>Rhodospirillaceae</taxon>
        <taxon>Rhodospira</taxon>
    </lineage>
</organism>
<dbReference type="InterPro" id="IPR036397">
    <property type="entry name" value="RNaseH_sf"/>
</dbReference>
<accession>A0A1G6Z4V4</accession>
<protein>
    <recommendedName>
        <fullName evidence="4 16">DNA polymerase I</fullName>
        <ecNumber evidence="3 16">2.7.7.7</ecNumber>
    </recommendedName>
</protein>
<dbReference type="InterPro" id="IPR002421">
    <property type="entry name" value="5-3_exonuclease"/>
</dbReference>
<dbReference type="Gene3D" id="1.20.1060.10">
    <property type="entry name" value="Taq DNA Polymerase, Chain T, domain 4"/>
    <property type="match status" value="1"/>
</dbReference>
<keyword evidence="13 17" id="KW-0238">DNA-binding</keyword>
<dbReference type="InterPro" id="IPR020045">
    <property type="entry name" value="DNA_polI_H3TH"/>
</dbReference>
<dbReference type="GO" id="GO:0006302">
    <property type="term" value="P:double-strand break repair"/>
    <property type="evidence" value="ECO:0007669"/>
    <property type="project" value="TreeGrafter"/>
</dbReference>
<dbReference type="FunFam" id="1.10.150.20:FF:000002">
    <property type="entry name" value="DNA polymerase I"/>
    <property type="match status" value="1"/>
</dbReference>
<dbReference type="RefSeq" id="WP_092782806.1">
    <property type="nucleotide sequence ID" value="NZ_FNAP01000002.1"/>
</dbReference>
<evidence type="ECO:0000256" key="9">
    <source>
        <dbReference type="ARBA" id="ARBA00022763"/>
    </source>
</evidence>
<dbReference type="InterPro" id="IPR020046">
    <property type="entry name" value="5-3_exonucl_a-hlix_arch_N"/>
</dbReference>
<dbReference type="Pfam" id="PF01612">
    <property type="entry name" value="DNA_pol_A_exo1"/>
    <property type="match status" value="1"/>
</dbReference>
<gene>
    <name evidence="17" type="primary">polA</name>
    <name evidence="21" type="ORF">SAMN05421720_102248</name>
</gene>
<dbReference type="InterPro" id="IPR012337">
    <property type="entry name" value="RNaseH-like_sf"/>
</dbReference>
<dbReference type="Gene3D" id="1.10.150.20">
    <property type="entry name" value="5' to 3' exonuclease, C-terminal subdomain"/>
    <property type="match status" value="2"/>
</dbReference>
<dbReference type="SUPFAM" id="SSF47807">
    <property type="entry name" value="5' to 3' exonuclease, C-terminal subdomain"/>
    <property type="match status" value="1"/>
</dbReference>
<evidence type="ECO:0000256" key="3">
    <source>
        <dbReference type="ARBA" id="ARBA00012417"/>
    </source>
</evidence>
<dbReference type="Gene3D" id="3.30.420.10">
    <property type="entry name" value="Ribonuclease H-like superfamily/Ribonuclease H"/>
    <property type="match status" value="1"/>
</dbReference>
<dbReference type="PANTHER" id="PTHR10133:SF27">
    <property type="entry name" value="DNA POLYMERASE NU"/>
    <property type="match status" value="1"/>
</dbReference>
<dbReference type="GO" id="GO:0006261">
    <property type="term" value="P:DNA-templated DNA replication"/>
    <property type="evidence" value="ECO:0007669"/>
    <property type="project" value="UniProtKB-UniRule"/>
</dbReference>
<dbReference type="EC" id="2.7.7.7" evidence="3 16"/>
<evidence type="ECO:0000256" key="8">
    <source>
        <dbReference type="ARBA" id="ARBA00022722"/>
    </source>
</evidence>
<dbReference type="InterPro" id="IPR002562">
    <property type="entry name" value="3'-5'_exonuclease_dom"/>
</dbReference>
<dbReference type="SMART" id="SM00279">
    <property type="entry name" value="HhH2"/>
    <property type="match status" value="1"/>
</dbReference>
<evidence type="ECO:0000259" key="18">
    <source>
        <dbReference type="SMART" id="SM00474"/>
    </source>
</evidence>
<dbReference type="FunFam" id="1.20.1060.10:FF:000001">
    <property type="entry name" value="DNA polymerase I"/>
    <property type="match status" value="1"/>
</dbReference>
<dbReference type="OrthoDB" id="9806424at2"/>
<dbReference type="Gene3D" id="3.30.70.370">
    <property type="match status" value="1"/>
</dbReference>
<evidence type="ECO:0000313" key="21">
    <source>
        <dbReference type="EMBL" id="SDD97561.1"/>
    </source>
</evidence>
<evidence type="ECO:0000256" key="6">
    <source>
        <dbReference type="ARBA" id="ARBA00022695"/>
    </source>
</evidence>
<evidence type="ECO:0000259" key="19">
    <source>
        <dbReference type="SMART" id="SM00475"/>
    </source>
</evidence>
<dbReference type="InterPro" id="IPR036279">
    <property type="entry name" value="5-3_exonuclease_C_sf"/>
</dbReference>
<evidence type="ECO:0000256" key="7">
    <source>
        <dbReference type="ARBA" id="ARBA00022705"/>
    </source>
</evidence>
<comment type="catalytic activity">
    <reaction evidence="15 17">
        <text>DNA(n) + a 2'-deoxyribonucleoside 5'-triphosphate = DNA(n+1) + diphosphate</text>
        <dbReference type="Rhea" id="RHEA:22508"/>
        <dbReference type="Rhea" id="RHEA-COMP:17339"/>
        <dbReference type="Rhea" id="RHEA-COMP:17340"/>
        <dbReference type="ChEBI" id="CHEBI:33019"/>
        <dbReference type="ChEBI" id="CHEBI:61560"/>
        <dbReference type="ChEBI" id="CHEBI:173112"/>
        <dbReference type="EC" id="2.7.7.7"/>
    </reaction>
</comment>
<evidence type="ECO:0000256" key="17">
    <source>
        <dbReference type="RuleBase" id="RU004460"/>
    </source>
</evidence>
<keyword evidence="10 17" id="KW-0378">Hydrolase</keyword>
<dbReference type="NCBIfam" id="TIGR00593">
    <property type="entry name" value="pola"/>
    <property type="match status" value="1"/>
</dbReference>
<dbReference type="Pfam" id="PF01367">
    <property type="entry name" value="5_3_exonuc"/>
    <property type="match status" value="1"/>
</dbReference>
<evidence type="ECO:0000256" key="11">
    <source>
        <dbReference type="ARBA" id="ARBA00022839"/>
    </source>
</evidence>
<evidence type="ECO:0000256" key="2">
    <source>
        <dbReference type="ARBA" id="ARBA00011541"/>
    </source>
</evidence>
<dbReference type="STRING" id="69960.SAMN05421720_102248"/>
<evidence type="ECO:0000313" key="22">
    <source>
        <dbReference type="Proteomes" id="UP000199412"/>
    </source>
</evidence>
<feature type="domain" description="3'-5' exonuclease" evidence="18">
    <location>
        <begin position="321"/>
        <end position="522"/>
    </location>
</feature>
<keyword evidence="22" id="KW-1185">Reference proteome</keyword>
<dbReference type="Proteomes" id="UP000199412">
    <property type="component" value="Unassembled WGS sequence"/>
</dbReference>
<dbReference type="InterPro" id="IPR018320">
    <property type="entry name" value="DNA_polymerase_1"/>
</dbReference>
<dbReference type="CDD" id="cd09898">
    <property type="entry name" value="H3TH_53EXO"/>
    <property type="match status" value="1"/>
</dbReference>
<evidence type="ECO:0000256" key="12">
    <source>
        <dbReference type="ARBA" id="ARBA00022932"/>
    </source>
</evidence>
<evidence type="ECO:0000256" key="10">
    <source>
        <dbReference type="ARBA" id="ARBA00022801"/>
    </source>
</evidence>
<comment type="subunit">
    <text evidence="2">Single-chain monomer with multiple functions.</text>
</comment>
<keyword evidence="6 17" id="KW-0548">Nucleotidyltransferase</keyword>
<dbReference type="InterPro" id="IPR019760">
    <property type="entry name" value="DNA-dir_DNA_pol_A_CS"/>
</dbReference>
<evidence type="ECO:0000256" key="1">
    <source>
        <dbReference type="ARBA" id="ARBA00007705"/>
    </source>
</evidence>
<keyword evidence="7 17" id="KW-0235">DNA replication</keyword>
<dbReference type="InterPro" id="IPR002298">
    <property type="entry name" value="DNA_polymerase_A"/>
</dbReference>
<evidence type="ECO:0000259" key="20">
    <source>
        <dbReference type="SMART" id="SM00482"/>
    </source>
</evidence>
<keyword evidence="8" id="KW-0540">Nuclease</keyword>
<dbReference type="CDD" id="cd09859">
    <property type="entry name" value="PIN_53EXO"/>
    <property type="match status" value="1"/>
</dbReference>
<dbReference type="GO" id="GO:0003887">
    <property type="term" value="F:DNA-directed DNA polymerase activity"/>
    <property type="evidence" value="ECO:0007669"/>
    <property type="project" value="UniProtKB-UniRule"/>
</dbReference>
<dbReference type="Pfam" id="PF02739">
    <property type="entry name" value="5_3_exonuc_N"/>
    <property type="match status" value="1"/>
</dbReference>
<dbReference type="FunFam" id="3.40.50.1010:FF:000001">
    <property type="entry name" value="DNA polymerase I"/>
    <property type="match status" value="1"/>
</dbReference>
<dbReference type="Gene3D" id="3.40.50.1010">
    <property type="entry name" value="5'-nuclease"/>
    <property type="match status" value="1"/>
</dbReference>
<evidence type="ECO:0000256" key="5">
    <source>
        <dbReference type="ARBA" id="ARBA00022679"/>
    </source>
</evidence>
<dbReference type="NCBIfam" id="NF004397">
    <property type="entry name" value="PRK05755.1"/>
    <property type="match status" value="1"/>
</dbReference>
<dbReference type="PRINTS" id="PR00868">
    <property type="entry name" value="DNAPOLI"/>
</dbReference>
<name>A0A1G6Z4V4_9PROT</name>
<evidence type="ECO:0000256" key="4">
    <source>
        <dbReference type="ARBA" id="ARBA00020311"/>
    </source>
</evidence>
<evidence type="ECO:0000256" key="13">
    <source>
        <dbReference type="ARBA" id="ARBA00023125"/>
    </source>
</evidence>
<feature type="domain" description="DNA-directed DNA polymerase family A palm" evidence="20">
    <location>
        <begin position="692"/>
        <end position="898"/>
    </location>
</feature>
<evidence type="ECO:0000256" key="14">
    <source>
        <dbReference type="ARBA" id="ARBA00023204"/>
    </source>
</evidence>
<dbReference type="InterPro" id="IPR029060">
    <property type="entry name" value="PIN-like_dom_sf"/>
</dbReference>
<evidence type="ECO:0000256" key="15">
    <source>
        <dbReference type="ARBA" id="ARBA00049244"/>
    </source>
</evidence>
<keyword evidence="5 17" id="KW-0808">Transferase</keyword>
<keyword evidence="14 17" id="KW-0234">DNA repair</keyword>
<dbReference type="EMBL" id="FNAP01000002">
    <property type="protein sequence ID" value="SDD97561.1"/>
    <property type="molecule type" value="Genomic_DNA"/>
</dbReference>
<dbReference type="SMART" id="SM00475">
    <property type="entry name" value="53EXOc"/>
    <property type="match status" value="1"/>
</dbReference>
<dbReference type="SUPFAM" id="SSF53098">
    <property type="entry name" value="Ribonuclease H-like"/>
    <property type="match status" value="1"/>
</dbReference>
<dbReference type="SUPFAM" id="SSF56672">
    <property type="entry name" value="DNA/RNA polymerases"/>
    <property type="match status" value="1"/>
</dbReference>
<dbReference type="GO" id="GO:0003677">
    <property type="term" value="F:DNA binding"/>
    <property type="evidence" value="ECO:0007669"/>
    <property type="project" value="UniProtKB-UniRule"/>
</dbReference>
<comment type="similarity">
    <text evidence="1 17">Belongs to the DNA polymerase type-A family.</text>
</comment>
<keyword evidence="11 17" id="KW-0269">Exonuclease</keyword>
<dbReference type="PANTHER" id="PTHR10133">
    <property type="entry name" value="DNA POLYMERASE I"/>
    <property type="match status" value="1"/>
</dbReference>
<dbReference type="CDD" id="cd06139">
    <property type="entry name" value="DNA_polA_I_Ecoli_like_exo"/>
    <property type="match status" value="1"/>
</dbReference>
<dbReference type="SMART" id="SM00482">
    <property type="entry name" value="POLAc"/>
    <property type="match status" value="1"/>
</dbReference>
<keyword evidence="12 17" id="KW-0239">DNA-directed DNA polymerase</keyword>
<comment type="function">
    <text evidence="17">In addition to polymerase activity, this DNA polymerase exhibits 3'-5' and 5'-3' exonuclease activity.</text>
</comment>
<dbReference type="FunFam" id="1.10.150.20:FF:000003">
    <property type="entry name" value="DNA polymerase I"/>
    <property type="match status" value="1"/>
</dbReference>
<keyword evidence="9 17" id="KW-0227">DNA damage</keyword>
<dbReference type="AlphaFoldDB" id="A0A1G6Z4V4"/>
<feature type="domain" description="5'-3' exonuclease" evidence="19">
    <location>
        <begin position="14"/>
        <end position="269"/>
    </location>
</feature>
<dbReference type="InterPro" id="IPR043502">
    <property type="entry name" value="DNA/RNA_pol_sf"/>
</dbReference>
<dbReference type="SMART" id="SM00474">
    <property type="entry name" value="35EXOc"/>
    <property type="match status" value="1"/>
</dbReference>
<dbReference type="GO" id="GO:0008409">
    <property type="term" value="F:5'-3' exonuclease activity"/>
    <property type="evidence" value="ECO:0007669"/>
    <property type="project" value="UniProtKB-UniRule"/>
</dbReference>
<dbReference type="CDD" id="cd08637">
    <property type="entry name" value="DNA_pol_A_pol_I_C"/>
    <property type="match status" value="1"/>
</dbReference>
<dbReference type="InterPro" id="IPR008918">
    <property type="entry name" value="HhH2"/>
</dbReference>
<dbReference type="GO" id="GO:0008408">
    <property type="term" value="F:3'-5' exonuclease activity"/>
    <property type="evidence" value="ECO:0007669"/>
    <property type="project" value="UniProtKB-UniRule"/>
</dbReference>
<dbReference type="Pfam" id="PF00476">
    <property type="entry name" value="DNA_pol_A"/>
    <property type="match status" value="1"/>
</dbReference>
<dbReference type="PROSITE" id="PS00447">
    <property type="entry name" value="DNA_POLYMERASE_A"/>
    <property type="match status" value="1"/>
</dbReference>